<proteinExistence type="predicted"/>
<dbReference type="Gene3D" id="1.10.10.10">
    <property type="entry name" value="Winged helix-like DNA-binding domain superfamily/Winged helix DNA-binding domain"/>
    <property type="match status" value="1"/>
</dbReference>
<keyword evidence="2" id="KW-0238">DNA-binding</keyword>
<dbReference type="AlphaFoldDB" id="A0A3M3WPZ4"/>
<dbReference type="PANTHER" id="PTHR30154">
    <property type="entry name" value="LEUCINE-RESPONSIVE REGULATORY PROTEIN"/>
    <property type="match status" value="1"/>
</dbReference>
<evidence type="ECO:0000256" key="2">
    <source>
        <dbReference type="ARBA" id="ARBA00023125"/>
    </source>
</evidence>
<dbReference type="InterPro" id="IPR011008">
    <property type="entry name" value="Dimeric_a/b-barrel"/>
</dbReference>
<dbReference type="PANTHER" id="PTHR30154:SF34">
    <property type="entry name" value="TRANSCRIPTIONAL REGULATOR AZLB"/>
    <property type="match status" value="1"/>
</dbReference>
<dbReference type="Pfam" id="PF13412">
    <property type="entry name" value="HTH_24"/>
    <property type="match status" value="1"/>
</dbReference>
<comment type="caution">
    <text evidence="5">The sequence shown here is derived from an EMBL/GenBank/DDBJ whole genome shotgun (WGS) entry which is preliminary data.</text>
</comment>
<evidence type="ECO:0000256" key="3">
    <source>
        <dbReference type="ARBA" id="ARBA00023163"/>
    </source>
</evidence>
<name>A0A3M3WPZ4_PSEMA</name>
<protein>
    <recommendedName>
        <fullName evidence="4">HTH asnC-type domain-containing protein</fullName>
    </recommendedName>
</protein>
<evidence type="ECO:0000313" key="5">
    <source>
        <dbReference type="EMBL" id="RMP02394.1"/>
    </source>
</evidence>
<dbReference type="Proteomes" id="UP000276587">
    <property type="component" value="Unassembled WGS sequence"/>
</dbReference>
<dbReference type="SUPFAM" id="SSF54909">
    <property type="entry name" value="Dimeric alpha+beta barrel"/>
    <property type="match status" value="1"/>
</dbReference>
<dbReference type="EMBL" id="RBQF01000349">
    <property type="protein sequence ID" value="RMP02394.1"/>
    <property type="molecule type" value="Genomic_DNA"/>
</dbReference>
<dbReference type="GO" id="GO:0043200">
    <property type="term" value="P:response to amino acid"/>
    <property type="evidence" value="ECO:0007669"/>
    <property type="project" value="TreeGrafter"/>
</dbReference>
<evidence type="ECO:0000259" key="4">
    <source>
        <dbReference type="PROSITE" id="PS50956"/>
    </source>
</evidence>
<dbReference type="SUPFAM" id="SSF46785">
    <property type="entry name" value="Winged helix' DNA-binding domain"/>
    <property type="match status" value="1"/>
</dbReference>
<dbReference type="PROSITE" id="PS50956">
    <property type="entry name" value="HTH_ASNC_2"/>
    <property type="match status" value="1"/>
</dbReference>
<keyword evidence="3" id="KW-0804">Transcription</keyword>
<dbReference type="SMART" id="SM00344">
    <property type="entry name" value="HTH_ASNC"/>
    <property type="match status" value="1"/>
</dbReference>
<dbReference type="Pfam" id="PF01037">
    <property type="entry name" value="AsnC_trans_reg"/>
    <property type="match status" value="1"/>
</dbReference>
<keyword evidence="6" id="KW-1185">Reference proteome</keyword>
<dbReference type="InterPro" id="IPR036390">
    <property type="entry name" value="WH_DNA-bd_sf"/>
</dbReference>
<accession>A0A3M3WPZ4</accession>
<dbReference type="Gene3D" id="3.30.70.920">
    <property type="match status" value="1"/>
</dbReference>
<dbReference type="GO" id="GO:0005829">
    <property type="term" value="C:cytosol"/>
    <property type="evidence" value="ECO:0007669"/>
    <property type="project" value="TreeGrafter"/>
</dbReference>
<dbReference type="InterPro" id="IPR036388">
    <property type="entry name" value="WH-like_DNA-bd_sf"/>
</dbReference>
<evidence type="ECO:0000313" key="6">
    <source>
        <dbReference type="Proteomes" id="UP000276587"/>
    </source>
</evidence>
<dbReference type="PRINTS" id="PR00033">
    <property type="entry name" value="HTHASNC"/>
</dbReference>
<dbReference type="GO" id="GO:0043565">
    <property type="term" value="F:sequence-specific DNA binding"/>
    <property type="evidence" value="ECO:0007669"/>
    <property type="project" value="InterPro"/>
</dbReference>
<gene>
    <name evidence="5" type="ORF">ALQ29_100544</name>
</gene>
<sequence length="165" mass="18552">MKGSTMLERLDKVDIAISERLQRDGRLSNVKLAEQLSLSEASCWRKQKRLEECGVIEGYQAILNRRKLGLGVMAFVQISCSDHSEEATEKFEKIIASAPQVLSCHNTTGEADFLLQVVASDLDSYSRFVEKVLRKLPGVLSIRSNLSLREMKTTHRFPVAELLSI</sequence>
<dbReference type="InterPro" id="IPR019888">
    <property type="entry name" value="Tscrpt_reg_AsnC-like"/>
</dbReference>
<dbReference type="InterPro" id="IPR000485">
    <property type="entry name" value="AsnC-type_HTH_dom"/>
</dbReference>
<evidence type="ECO:0000256" key="1">
    <source>
        <dbReference type="ARBA" id="ARBA00023015"/>
    </source>
</evidence>
<feature type="domain" description="HTH asnC-type" evidence="4">
    <location>
        <begin position="10"/>
        <end position="71"/>
    </location>
</feature>
<keyword evidence="1" id="KW-0805">Transcription regulation</keyword>
<dbReference type="InterPro" id="IPR019887">
    <property type="entry name" value="Tscrpt_reg_AsnC/Lrp_C"/>
</dbReference>
<organism evidence="5 6">
    <name type="scientific">Pseudomonas marginalis pv. marginalis</name>
    <dbReference type="NCBI Taxonomy" id="97473"/>
    <lineage>
        <taxon>Bacteria</taxon>
        <taxon>Pseudomonadati</taxon>
        <taxon>Pseudomonadota</taxon>
        <taxon>Gammaproteobacteria</taxon>
        <taxon>Pseudomonadales</taxon>
        <taxon>Pseudomonadaceae</taxon>
        <taxon>Pseudomonas</taxon>
    </lineage>
</organism>
<reference evidence="5 6" key="1">
    <citation type="submission" date="2018-08" db="EMBL/GenBank/DDBJ databases">
        <title>Recombination of ecologically and evolutionarily significant loci maintains genetic cohesion in the Pseudomonas syringae species complex.</title>
        <authorList>
            <person name="Dillon M."/>
            <person name="Thakur S."/>
            <person name="Almeida R.N.D."/>
            <person name="Weir B.S."/>
            <person name="Guttman D.S."/>
        </authorList>
    </citation>
    <scope>NUCLEOTIDE SEQUENCE [LARGE SCALE GENOMIC DNA]</scope>
    <source>
        <strain evidence="5 6">ICMP 3555</strain>
    </source>
</reference>